<accession>A0A8S1ADW1</accession>
<keyword evidence="4" id="KW-0762">Sugar transport</keyword>
<dbReference type="InterPro" id="IPR005828">
    <property type="entry name" value="MFS_sugar_transport-like"/>
</dbReference>
<evidence type="ECO:0000256" key="3">
    <source>
        <dbReference type="ARBA" id="ARBA00022475"/>
    </source>
</evidence>
<dbReference type="PANTHER" id="PTHR48021">
    <property type="match status" value="1"/>
</dbReference>
<dbReference type="GO" id="GO:0005886">
    <property type="term" value="C:plasma membrane"/>
    <property type="evidence" value="ECO:0007669"/>
    <property type="project" value="UniProtKB-SubCell"/>
</dbReference>
<evidence type="ECO:0000256" key="1">
    <source>
        <dbReference type="ARBA" id="ARBA00004651"/>
    </source>
</evidence>
<keyword evidence="2" id="KW-0813">Transport</keyword>
<dbReference type="FunFam" id="1.20.1250.20:FF:000218">
    <property type="entry name" value="facilitated trehalose transporter Tret1"/>
    <property type="match status" value="1"/>
</dbReference>
<dbReference type="InterPro" id="IPR050549">
    <property type="entry name" value="MFS_Trehalose_Transporter"/>
</dbReference>
<evidence type="ECO:0000313" key="11">
    <source>
        <dbReference type="EMBL" id="CAB3244857.1"/>
    </source>
</evidence>
<feature type="transmembrane region" description="Helical" evidence="9">
    <location>
        <begin position="56"/>
        <end position="75"/>
    </location>
</feature>
<keyword evidence="3" id="KW-1003">Cell membrane</keyword>
<feature type="transmembrane region" description="Helical" evidence="9">
    <location>
        <begin position="141"/>
        <end position="159"/>
    </location>
</feature>
<dbReference type="Proteomes" id="UP000494256">
    <property type="component" value="Unassembled WGS sequence"/>
</dbReference>
<evidence type="ECO:0000256" key="4">
    <source>
        <dbReference type="ARBA" id="ARBA00022597"/>
    </source>
</evidence>
<dbReference type="Gene3D" id="1.20.1250.20">
    <property type="entry name" value="MFS general substrate transporter like domains"/>
    <property type="match status" value="1"/>
</dbReference>
<keyword evidence="6 9" id="KW-1133">Transmembrane helix</keyword>
<feature type="domain" description="Major facilitator superfamily (MFS) profile" evidence="10">
    <location>
        <begin position="1"/>
        <end position="464"/>
    </location>
</feature>
<dbReference type="InterPro" id="IPR036259">
    <property type="entry name" value="MFS_trans_sf"/>
</dbReference>
<sequence length="481" mass="52688">MGIGKFRQFHVAVACGFGSFLMSLINSWPSYTAEIYFSNTTTPLSAPMTKFEESLLGSLPSLGAMIGSLLPGLIVDRLGRRNGGVLLSLPVVISWAIVSVTTSMKMVLAARFLGGISGGAFLVIAPIFVSEVAEDSIRGTLASASMFLYCFGTLLSYVIGTFLTYHIIIWINVILSVTGTVLIALVTESPMFYLRQNREEDARFSIAKYRGVPVASVVVLDEISKLKQQVLPSVELVPISESQKSEKEAEEEKLKVEEEQEKPQSTSAFKLLFLQPASRWALTVVSIIISMQVFMGCVCVQVYAKTVFMQSDPSRADFYTIIFAFVLFSGTAVSGVITDKAGRRSLIIPSSALVFICMAGLGYLLHSNIAPPLVTVIMIFIYSFCFMLGAGTIPYVLLAEAFIPEVQSLASMIVIELVWFTNFIIIALFPYMVDMFGIHGSFYCFSVIGLANAIFSFFFVPETKGLSNAQIQDAFLSRKKN</sequence>
<comment type="subcellular location">
    <subcellularLocation>
        <location evidence="1">Cell membrane</location>
        <topology evidence="1">Multi-pass membrane protein</topology>
    </subcellularLocation>
</comment>
<evidence type="ECO:0000256" key="7">
    <source>
        <dbReference type="ARBA" id="ARBA00023136"/>
    </source>
</evidence>
<dbReference type="PROSITE" id="PS50850">
    <property type="entry name" value="MFS"/>
    <property type="match status" value="1"/>
</dbReference>
<dbReference type="InterPro" id="IPR005829">
    <property type="entry name" value="Sugar_transporter_CS"/>
</dbReference>
<feature type="transmembrane region" description="Helical" evidence="9">
    <location>
        <begin position="108"/>
        <end position="129"/>
    </location>
</feature>
<dbReference type="PROSITE" id="PS00217">
    <property type="entry name" value="SUGAR_TRANSPORT_2"/>
    <property type="match status" value="1"/>
</dbReference>
<keyword evidence="8" id="KW-0325">Glycoprotein</keyword>
<evidence type="ECO:0000259" key="10">
    <source>
        <dbReference type="PROSITE" id="PS50850"/>
    </source>
</evidence>
<feature type="transmembrane region" description="Helical" evidence="9">
    <location>
        <begin position="409"/>
        <end position="432"/>
    </location>
</feature>
<evidence type="ECO:0000256" key="8">
    <source>
        <dbReference type="ARBA" id="ARBA00023180"/>
    </source>
</evidence>
<feature type="transmembrane region" description="Helical" evidence="9">
    <location>
        <begin position="82"/>
        <end position="102"/>
    </location>
</feature>
<dbReference type="OrthoDB" id="7488809at2759"/>
<keyword evidence="7 9" id="KW-0472">Membrane</keyword>
<feature type="transmembrane region" description="Helical" evidence="9">
    <location>
        <begin position="280"/>
        <end position="304"/>
    </location>
</feature>
<keyword evidence="5 9" id="KW-0812">Transmembrane</keyword>
<proteinExistence type="predicted"/>
<dbReference type="InterPro" id="IPR003663">
    <property type="entry name" value="Sugar/inositol_transpt"/>
</dbReference>
<feature type="transmembrane region" description="Helical" evidence="9">
    <location>
        <begin position="316"/>
        <end position="337"/>
    </location>
</feature>
<name>A0A8S1ADW1_ARCPL</name>
<evidence type="ECO:0000313" key="12">
    <source>
        <dbReference type="Proteomes" id="UP000494256"/>
    </source>
</evidence>
<evidence type="ECO:0000256" key="5">
    <source>
        <dbReference type="ARBA" id="ARBA00022692"/>
    </source>
</evidence>
<protein>
    <recommendedName>
        <fullName evidence="10">Major facilitator superfamily (MFS) profile domain-containing protein</fullName>
    </recommendedName>
</protein>
<feature type="transmembrane region" description="Helical" evidence="9">
    <location>
        <begin position="346"/>
        <end position="366"/>
    </location>
</feature>
<feature type="transmembrane region" description="Helical" evidence="9">
    <location>
        <begin position="438"/>
        <end position="460"/>
    </location>
</feature>
<reference evidence="11 12" key="1">
    <citation type="submission" date="2020-04" db="EMBL/GenBank/DDBJ databases">
        <authorList>
            <person name="Wallbank WR R."/>
            <person name="Pardo Diaz C."/>
            <person name="Kozak K."/>
            <person name="Martin S."/>
            <person name="Jiggins C."/>
            <person name="Moest M."/>
            <person name="Warren A I."/>
            <person name="Byers J.R.P. K."/>
            <person name="Montejo-Kovacevich G."/>
            <person name="Yen C E."/>
        </authorList>
    </citation>
    <scope>NUCLEOTIDE SEQUENCE [LARGE SCALE GENOMIC DNA]</scope>
</reference>
<dbReference type="PANTHER" id="PTHR48021:SF1">
    <property type="entry name" value="GH07001P-RELATED"/>
    <property type="match status" value="1"/>
</dbReference>
<gene>
    <name evidence="11" type="ORF">APLA_LOCUS10847</name>
</gene>
<dbReference type="EMBL" id="CADEBD010000322">
    <property type="protein sequence ID" value="CAB3244857.1"/>
    <property type="molecule type" value="Genomic_DNA"/>
</dbReference>
<evidence type="ECO:0000256" key="9">
    <source>
        <dbReference type="SAM" id="Phobius"/>
    </source>
</evidence>
<organism evidence="11 12">
    <name type="scientific">Arctia plantaginis</name>
    <name type="common">Wood tiger moth</name>
    <name type="synonym">Phalaena plantaginis</name>
    <dbReference type="NCBI Taxonomy" id="874455"/>
    <lineage>
        <taxon>Eukaryota</taxon>
        <taxon>Metazoa</taxon>
        <taxon>Ecdysozoa</taxon>
        <taxon>Arthropoda</taxon>
        <taxon>Hexapoda</taxon>
        <taxon>Insecta</taxon>
        <taxon>Pterygota</taxon>
        <taxon>Neoptera</taxon>
        <taxon>Endopterygota</taxon>
        <taxon>Lepidoptera</taxon>
        <taxon>Glossata</taxon>
        <taxon>Ditrysia</taxon>
        <taxon>Noctuoidea</taxon>
        <taxon>Erebidae</taxon>
        <taxon>Arctiinae</taxon>
        <taxon>Arctia</taxon>
    </lineage>
</organism>
<dbReference type="GO" id="GO:0022857">
    <property type="term" value="F:transmembrane transporter activity"/>
    <property type="evidence" value="ECO:0007669"/>
    <property type="project" value="InterPro"/>
</dbReference>
<evidence type="ECO:0000256" key="6">
    <source>
        <dbReference type="ARBA" id="ARBA00022989"/>
    </source>
</evidence>
<dbReference type="PRINTS" id="PR00171">
    <property type="entry name" value="SUGRTRNSPORT"/>
</dbReference>
<dbReference type="AlphaFoldDB" id="A0A8S1ADW1"/>
<evidence type="ECO:0000256" key="2">
    <source>
        <dbReference type="ARBA" id="ARBA00022448"/>
    </source>
</evidence>
<dbReference type="InterPro" id="IPR020846">
    <property type="entry name" value="MFS_dom"/>
</dbReference>
<dbReference type="Pfam" id="PF00083">
    <property type="entry name" value="Sugar_tr"/>
    <property type="match status" value="1"/>
</dbReference>
<dbReference type="SUPFAM" id="SSF103473">
    <property type="entry name" value="MFS general substrate transporter"/>
    <property type="match status" value="1"/>
</dbReference>
<feature type="transmembrane region" description="Helical" evidence="9">
    <location>
        <begin position="372"/>
        <end position="397"/>
    </location>
</feature>
<feature type="transmembrane region" description="Helical" evidence="9">
    <location>
        <begin position="165"/>
        <end position="186"/>
    </location>
</feature>
<comment type="caution">
    <text evidence="11">The sequence shown here is derived from an EMBL/GenBank/DDBJ whole genome shotgun (WGS) entry which is preliminary data.</text>
</comment>